<gene>
    <name evidence="1" type="ORF">CIHG_09956</name>
</gene>
<sequence>MKQLMFTDVETQLSKEHNLKYQRTAKVSLNQIFFHPSECHQLYQKNVEQLCRIFSKSGCQQLDHCNHISAVVSKQNLEDALRAAQVESSLVDEYSNKQLPSDGEVYQKVRQYEYEANTCHKDCWITCLSENKAKCLQQLLHHDHIWAGFDSLLVIPELWSRMNIGSLHQVITLNCDEEVIHYLEYVKKFWFSLVEGNLSKMMKINLHTVEALELLAPGVSHKDAKTMQGLVLRGEAFSNFDSSEHMAIWKKLQRTKAIIPSLFTFFQDIGYLEGMAAAEHSNLEYHQLCLYASQHSAEMPPVSKKNNLLMKPSYDSNETMIYEMAALAQQLNFDSTPIKELIEQSPDQQIARAAALKAWRPDCY</sequence>
<dbReference type="InterPro" id="IPR022198">
    <property type="entry name" value="DUF3723"/>
</dbReference>
<dbReference type="EMBL" id="DS017056">
    <property type="protein sequence ID" value="KMU92146.1"/>
    <property type="molecule type" value="Genomic_DNA"/>
</dbReference>
<organism evidence="1 2">
    <name type="scientific">Coccidioides immitis H538.4</name>
    <dbReference type="NCBI Taxonomy" id="396776"/>
    <lineage>
        <taxon>Eukaryota</taxon>
        <taxon>Fungi</taxon>
        <taxon>Dikarya</taxon>
        <taxon>Ascomycota</taxon>
        <taxon>Pezizomycotina</taxon>
        <taxon>Eurotiomycetes</taxon>
        <taxon>Eurotiomycetidae</taxon>
        <taxon>Onygenales</taxon>
        <taxon>Onygenaceae</taxon>
        <taxon>Coccidioides</taxon>
    </lineage>
</organism>
<dbReference type="OrthoDB" id="4182572at2759"/>
<protein>
    <submittedName>
        <fullName evidence="1">Uncharacterized protein</fullName>
    </submittedName>
</protein>
<dbReference type="VEuPathDB" id="FungiDB:CIHG_09956"/>
<evidence type="ECO:0000313" key="1">
    <source>
        <dbReference type="EMBL" id="KMU92146.1"/>
    </source>
</evidence>
<accession>A0A0J8S5P2</accession>
<dbReference type="AlphaFoldDB" id="A0A0J8S5P2"/>
<proteinExistence type="predicted"/>
<dbReference type="Proteomes" id="UP000054563">
    <property type="component" value="Unassembled WGS sequence"/>
</dbReference>
<dbReference type="Pfam" id="PF12520">
    <property type="entry name" value="DUF3723"/>
    <property type="match status" value="1"/>
</dbReference>
<name>A0A0J8S5P2_COCIT</name>
<reference evidence="2" key="1">
    <citation type="journal article" date="2010" name="Genome Res.">
        <title>Population genomic sequencing of Coccidioides fungi reveals recent hybridization and transposon control.</title>
        <authorList>
            <person name="Neafsey D.E."/>
            <person name="Barker B.M."/>
            <person name="Sharpton T.J."/>
            <person name="Stajich J.E."/>
            <person name="Park D.J."/>
            <person name="Whiston E."/>
            <person name="Hung C.-Y."/>
            <person name="McMahan C."/>
            <person name="White J."/>
            <person name="Sykes S."/>
            <person name="Heiman D."/>
            <person name="Young S."/>
            <person name="Zeng Q."/>
            <person name="Abouelleil A."/>
            <person name="Aftuck L."/>
            <person name="Bessette D."/>
            <person name="Brown A."/>
            <person name="FitzGerald M."/>
            <person name="Lui A."/>
            <person name="Macdonald J.P."/>
            <person name="Priest M."/>
            <person name="Orbach M.J."/>
            <person name="Galgiani J.N."/>
            <person name="Kirkland T.N."/>
            <person name="Cole G.T."/>
            <person name="Birren B.W."/>
            <person name="Henn M.R."/>
            <person name="Taylor J.W."/>
            <person name="Rounsley S.D."/>
        </authorList>
    </citation>
    <scope>NUCLEOTIDE SEQUENCE [LARGE SCALE GENOMIC DNA]</scope>
    <source>
        <strain evidence="2">H538.4</strain>
    </source>
</reference>
<evidence type="ECO:0000313" key="2">
    <source>
        <dbReference type="Proteomes" id="UP000054563"/>
    </source>
</evidence>
<dbReference type="STRING" id="396776.A0A0J8S5P2"/>